<sequence>MKPTWPISYDPPNLFAHNFCNSGEVKAELLIDLENELMQFFNSSLQLGGWNLPEQEMRYIIHKIVDGFYDTALKFPIFGLANDPPKFVRCSYRSTWRQLCGMTNARALESLMS</sequence>
<protein>
    <submittedName>
        <fullName evidence="1">Uncharacterized protein</fullName>
    </submittedName>
</protein>
<gene>
    <name evidence="1" type="ORF">FEM03_14150</name>
</gene>
<accession>A0A5R8KDE4</accession>
<keyword evidence="2" id="KW-1185">Reference proteome</keyword>
<dbReference type="Proteomes" id="UP000306196">
    <property type="component" value="Unassembled WGS sequence"/>
</dbReference>
<comment type="caution">
    <text evidence="1">The sequence shown here is derived from an EMBL/GenBank/DDBJ whole genome shotgun (WGS) entry which is preliminary data.</text>
</comment>
<reference evidence="1 2" key="1">
    <citation type="submission" date="2019-05" db="EMBL/GenBank/DDBJ databases">
        <title>Verrucobacter flavum gen. nov., sp. nov. a new member of the family Verrucomicrobiaceae.</title>
        <authorList>
            <person name="Szuroczki S."/>
            <person name="Abbaszade G."/>
            <person name="Szabo A."/>
            <person name="Felfoldi T."/>
            <person name="Schumann P."/>
            <person name="Boka K."/>
            <person name="Keki Z."/>
            <person name="Toumi M."/>
            <person name="Toth E."/>
        </authorList>
    </citation>
    <scope>NUCLEOTIDE SEQUENCE [LARGE SCALE GENOMIC DNA]</scope>
    <source>
        <strain evidence="1 2">MG-N-17</strain>
    </source>
</reference>
<name>A0A5R8KDE4_9BACT</name>
<dbReference type="RefSeq" id="WP_138086920.1">
    <property type="nucleotide sequence ID" value="NZ_VAUV01000009.1"/>
</dbReference>
<dbReference type="EMBL" id="VAUV01000009">
    <property type="protein sequence ID" value="TLD70321.1"/>
    <property type="molecule type" value="Genomic_DNA"/>
</dbReference>
<evidence type="ECO:0000313" key="1">
    <source>
        <dbReference type="EMBL" id="TLD70321.1"/>
    </source>
</evidence>
<evidence type="ECO:0000313" key="2">
    <source>
        <dbReference type="Proteomes" id="UP000306196"/>
    </source>
</evidence>
<proteinExistence type="predicted"/>
<dbReference type="AlphaFoldDB" id="A0A5R8KDE4"/>
<organism evidence="1 2">
    <name type="scientific">Phragmitibacter flavus</name>
    <dbReference type="NCBI Taxonomy" id="2576071"/>
    <lineage>
        <taxon>Bacteria</taxon>
        <taxon>Pseudomonadati</taxon>
        <taxon>Verrucomicrobiota</taxon>
        <taxon>Verrucomicrobiia</taxon>
        <taxon>Verrucomicrobiales</taxon>
        <taxon>Verrucomicrobiaceae</taxon>
        <taxon>Phragmitibacter</taxon>
    </lineage>
</organism>